<keyword evidence="4 7" id="KW-0808">Transferase</keyword>
<feature type="active site" description="Proton donor/acceptor" evidence="8">
    <location>
        <position position="284"/>
    </location>
</feature>
<feature type="binding site" evidence="9">
    <location>
        <begin position="249"/>
        <end position="251"/>
    </location>
    <ligand>
        <name>acetyl-CoA</name>
        <dbReference type="ChEBI" id="CHEBI:57288"/>
    </ligand>
</feature>
<evidence type="ECO:0000256" key="2">
    <source>
        <dbReference type="ARBA" id="ARBA00013184"/>
    </source>
</evidence>
<dbReference type="InterPro" id="IPR019467">
    <property type="entry name" value="Hat1_N"/>
</dbReference>
<dbReference type="InterPro" id="IPR016181">
    <property type="entry name" value="Acyl_CoA_acyltransferase"/>
</dbReference>
<organism evidence="13 14">
    <name type="scientific">Terfezia boudieri ATCC MYA-4762</name>
    <dbReference type="NCBI Taxonomy" id="1051890"/>
    <lineage>
        <taxon>Eukaryota</taxon>
        <taxon>Fungi</taxon>
        <taxon>Dikarya</taxon>
        <taxon>Ascomycota</taxon>
        <taxon>Pezizomycotina</taxon>
        <taxon>Pezizomycetes</taxon>
        <taxon>Pezizales</taxon>
        <taxon>Pezizaceae</taxon>
        <taxon>Terfezia</taxon>
    </lineage>
</organism>
<evidence type="ECO:0000256" key="6">
    <source>
        <dbReference type="ARBA" id="ARBA00048017"/>
    </source>
</evidence>
<name>A0A3N4LW75_9PEZI</name>
<keyword evidence="14" id="KW-1185">Reference proteome</keyword>
<evidence type="ECO:0000256" key="10">
    <source>
        <dbReference type="PIRSR" id="PIRSR038084-3"/>
    </source>
</evidence>
<dbReference type="EMBL" id="ML121553">
    <property type="protein sequence ID" value="RPB22285.1"/>
    <property type="molecule type" value="Genomic_DNA"/>
</dbReference>
<dbReference type="InterPro" id="IPR017380">
    <property type="entry name" value="Hist_AcTrfase_B-typ_cat-su"/>
</dbReference>
<feature type="region of interest" description="Disordered" evidence="11">
    <location>
        <begin position="409"/>
        <end position="450"/>
    </location>
</feature>
<dbReference type="AlphaFoldDB" id="A0A3N4LW75"/>
<reference evidence="13 14" key="1">
    <citation type="journal article" date="2018" name="Nat. Ecol. Evol.">
        <title>Pezizomycetes genomes reveal the molecular basis of ectomycorrhizal truffle lifestyle.</title>
        <authorList>
            <person name="Murat C."/>
            <person name="Payen T."/>
            <person name="Noel B."/>
            <person name="Kuo A."/>
            <person name="Morin E."/>
            <person name="Chen J."/>
            <person name="Kohler A."/>
            <person name="Krizsan K."/>
            <person name="Balestrini R."/>
            <person name="Da Silva C."/>
            <person name="Montanini B."/>
            <person name="Hainaut M."/>
            <person name="Levati E."/>
            <person name="Barry K.W."/>
            <person name="Belfiori B."/>
            <person name="Cichocki N."/>
            <person name="Clum A."/>
            <person name="Dockter R.B."/>
            <person name="Fauchery L."/>
            <person name="Guy J."/>
            <person name="Iotti M."/>
            <person name="Le Tacon F."/>
            <person name="Lindquist E.A."/>
            <person name="Lipzen A."/>
            <person name="Malagnac F."/>
            <person name="Mello A."/>
            <person name="Molinier V."/>
            <person name="Miyauchi S."/>
            <person name="Poulain J."/>
            <person name="Riccioni C."/>
            <person name="Rubini A."/>
            <person name="Sitrit Y."/>
            <person name="Splivallo R."/>
            <person name="Traeger S."/>
            <person name="Wang M."/>
            <person name="Zifcakova L."/>
            <person name="Wipf D."/>
            <person name="Zambonelli A."/>
            <person name="Paolocci F."/>
            <person name="Nowrousian M."/>
            <person name="Ottonello S."/>
            <person name="Baldrian P."/>
            <person name="Spatafora J.W."/>
            <person name="Henrissat B."/>
            <person name="Nagy L.G."/>
            <person name="Aury J.M."/>
            <person name="Wincker P."/>
            <person name="Grigoriev I.V."/>
            <person name="Bonfante P."/>
            <person name="Martin F.M."/>
        </authorList>
    </citation>
    <scope>NUCLEOTIDE SEQUENCE [LARGE SCALE GENOMIC DNA]</scope>
    <source>
        <strain evidence="13 14">ATCC MYA-4762</strain>
    </source>
</reference>
<evidence type="ECO:0000313" key="13">
    <source>
        <dbReference type="EMBL" id="RPB22285.1"/>
    </source>
</evidence>
<dbReference type="GO" id="GO:0005737">
    <property type="term" value="C:cytoplasm"/>
    <property type="evidence" value="ECO:0007669"/>
    <property type="project" value="UniProtKB-SubCell"/>
</dbReference>
<evidence type="ECO:0000256" key="4">
    <source>
        <dbReference type="ARBA" id="ARBA00022679"/>
    </source>
</evidence>
<feature type="region of interest" description="Interaction with histone H4 N-terminus" evidence="9">
    <location>
        <begin position="45"/>
        <end position="47"/>
    </location>
</feature>
<dbReference type="Pfam" id="PF10394">
    <property type="entry name" value="Hat1_N"/>
    <property type="match status" value="1"/>
</dbReference>
<evidence type="ECO:0000256" key="5">
    <source>
        <dbReference type="ARBA" id="ARBA00023315"/>
    </source>
</evidence>
<keyword evidence="5 7" id="KW-0012">Acyltransferase</keyword>
<sequence>MASPGEEWSADANEVLEISLIVPGDEKPKEIVKFHPKFTYPIFGESETIYGYKGLKIRLQFAAHDLTPCLKVTWDKKVKAVGDVEPEDVEGKMKESLPDEYMTDTEQFDQRIQNFDYQSFTPPGQLFNTYSLDGKVYEIWQANLLNEACREILNNMQSLVLFFIEGASLLDVNDEPWANRRWDVYFLYEKTPESRYTLTGYATVYRYWHLPSSIATKGKEVTFSPEQIHSNYPDTQPDPLPCRARISQFLILPPYQGFGHGGLFYDNLISHLLSLPLVKEITVEDPSDAFEDLRNLRDLTRLRMDGTFTGLHLQALKPPANSSTPAWPYNAKRIKSKLAPKQFAQCVEMELLWKLNKNDQKAYKQYRLLVKARIYKQNKDVMAQLDRLERIDKLEETYRHVEDDYFRQLEKLETGGPVDNGSGSGSGGDRDGDEDTDDGYGERPKKRVKK</sequence>
<dbReference type="FunCoup" id="A0A3N4LW75">
    <property type="interactions" value="1148"/>
</dbReference>
<keyword evidence="7" id="KW-0539">Nucleus</keyword>
<comment type="catalytic activity">
    <reaction evidence="6 7">
        <text>L-lysyl-[protein] + acetyl-CoA = N(6)-acetyl-L-lysyl-[protein] + CoA + H(+)</text>
        <dbReference type="Rhea" id="RHEA:45948"/>
        <dbReference type="Rhea" id="RHEA-COMP:9752"/>
        <dbReference type="Rhea" id="RHEA-COMP:10731"/>
        <dbReference type="ChEBI" id="CHEBI:15378"/>
        <dbReference type="ChEBI" id="CHEBI:29969"/>
        <dbReference type="ChEBI" id="CHEBI:57287"/>
        <dbReference type="ChEBI" id="CHEBI:57288"/>
        <dbReference type="ChEBI" id="CHEBI:61930"/>
        <dbReference type="EC" id="2.3.1.48"/>
    </reaction>
</comment>
<evidence type="ECO:0000256" key="7">
    <source>
        <dbReference type="PIRNR" id="PIRNR038084"/>
    </source>
</evidence>
<evidence type="ECO:0000256" key="11">
    <source>
        <dbReference type="SAM" id="MobiDB-lite"/>
    </source>
</evidence>
<feature type="domain" description="Histone acetyl transferase HAT1 N-terminal" evidence="12">
    <location>
        <begin position="8"/>
        <end position="165"/>
    </location>
</feature>
<protein>
    <recommendedName>
        <fullName evidence="3 7">Histone acetyltransferase type B catalytic subunit</fullName>
        <ecNumber evidence="2 7">2.3.1.48</ecNumber>
    </recommendedName>
</protein>
<evidence type="ECO:0000313" key="14">
    <source>
        <dbReference type="Proteomes" id="UP000267821"/>
    </source>
</evidence>
<dbReference type="PIRSF" id="PIRSF038084">
    <property type="entry name" value="HAT-B_cat"/>
    <property type="match status" value="1"/>
</dbReference>
<comment type="subunit">
    <text evidence="7">Component of the HAT-B complex composed of at least HAT1 and HAT2. The HAT-B complex binds to histone H4 tail.</text>
</comment>
<dbReference type="GO" id="GO:0031509">
    <property type="term" value="P:subtelomeric heterochromatin formation"/>
    <property type="evidence" value="ECO:0007669"/>
    <property type="project" value="InterPro"/>
</dbReference>
<dbReference type="Gene3D" id="3.90.360.10">
    <property type="entry name" value="Histone acetyl transferase 1 (HAT1), N-terminal domain"/>
    <property type="match status" value="1"/>
</dbReference>
<evidence type="ECO:0000256" key="9">
    <source>
        <dbReference type="PIRSR" id="PIRSR038084-2"/>
    </source>
</evidence>
<proteinExistence type="inferred from homology"/>
<gene>
    <name evidence="13" type="ORF">L211DRAFT_839939</name>
</gene>
<dbReference type="STRING" id="1051890.A0A3N4LW75"/>
<dbReference type="GO" id="GO:0004402">
    <property type="term" value="F:histone acetyltransferase activity"/>
    <property type="evidence" value="ECO:0007669"/>
    <property type="project" value="UniProtKB-UniRule"/>
</dbReference>
<dbReference type="InterPro" id="IPR037113">
    <property type="entry name" value="Hat1_N_sf"/>
</dbReference>
<evidence type="ECO:0000256" key="8">
    <source>
        <dbReference type="PIRSR" id="PIRSR038084-1"/>
    </source>
</evidence>
<dbReference type="Proteomes" id="UP000267821">
    <property type="component" value="Unassembled WGS sequence"/>
</dbReference>
<comment type="subcellular location">
    <subcellularLocation>
        <location evidence="7">Cytoplasm</location>
    </subcellularLocation>
    <subcellularLocation>
        <location evidence="7">Nucleus</location>
    </subcellularLocation>
</comment>
<comment type="similarity">
    <text evidence="1 7">Belongs to the HAT1 family.</text>
</comment>
<evidence type="ECO:0000259" key="12">
    <source>
        <dbReference type="Pfam" id="PF10394"/>
    </source>
</evidence>
<feature type="region of interest" description="Interaction with histone H4 N-terminus" evidence="9">
    <location>
        <begin position="205"/>
        <end position="207"/>
    </location>
</feature>
<dbReference type="EC" id="2.3.1.48" evidence="2 7"/>
<dbReference type="InParanoid" id="A0A3N4LW75"/>
<dbReference type="PANTHER" id="PTHR12046">
    <property type="entry name" value="HISTONE ACETYLTRANSFERASE TYPE B CATALYTIC SUBUNIT"/>
    <property type="match status" value="1"/>
</dbReference>
<dbReference type="GO" id="GO:0000781">
    <property type="term" value="C:chromosome, telomeric region"/>
    <property type="evidence" value="ECO:0007669"/>
    <property type="project" value="GOC"/>
</dbReference>
<evidence type="ECO:0000256" key="1">
    <source>
        <dbReference type="ARBA" id="ARBA00010543"/>
    </source>
</evidence>
<accession>A0A3N4LW75</accession>
<comment type="function">
    <text evidence="7">Catalytic component of the histone acetylase B (HAT-B) complex. Has intrinsic substrate specificity that modifies lysine in recognition sequence GXGKXG. Involved in DNA double-strand break repair.</text>
</comment>
<feature type="site" description="Interaction with histone H4 N-terminus" evidence="10">
    <location>
        <position position="182"/>
    </location>
</feature>
<dbReference type="OrthoDB" id="10253098at2759"/>
<evidence type="ECO:0000256" key="3">
    <source>
        <dbReference type="ARBA" id="ARBA00021268"/>
    </source>
</evidence>
<dbReference type="SUPFAM" id="SSF55729">
    <property type="entry name" value="Acyl-CoA N-acyltransferases (Nat)"/>
    <property type="match status" value="1"/>
</dbReference>
<dbReference type="Gene3D" id="3.40.630.30">
    <property type="match status" value="1"/>
</dbReference>
<keyword evidence="7" id="KW-0963">Cytoplasm</keyword>
<dbReference type="GO" id="GO:0005634">
    <property type="term" value="C:nucleus"/>
    <property type="evidence" value="ECO:0007669"/>
    <property type="project" value="UniProtKB-SubCell"/>
</dbReference>